<accession>A0ABZ2L9G4</accession>
<dbReference type="Pfam" id="PF00498">
    <property type="entry name" value="FHA"/>
    <property type="match status" value="2"/>
</dbReference>
<feature type="domain" description="FHA" evidence="2">
    <location>
        <begin position="331"/>
        <end position="389"/>
    </location>
</feature>
<evidence type="ECO:0000313" key="4">
    <source>
        <dbReference type="Proteomes" id="UP001374803"/>
    </source>
</evidence>
<proteinExistence type="predicted"/>
<reference evidence="3" key="1">
    <citation type="submission" date="2021-12" db="EMBL/GenBank/DDBJ databases">
        <title>Discovery of the Pendulisporaceae a myxobacterial family with distinct sporulation behavior and unique specialized metabolism.</title>
        <authorList>
            <person name="Garcia R."/>
            <person name="Popoff A."/>
            <person name="Bader C.D."/>
            <person name="Loehr J."/>
            <person name="Walesch S."/>
            <person name="Walt C."/>
            <person name="Boldt J."/>
            <person name="Bunk B."/>
            <person name="Haeckl F.J.F.P.J."/>
            <person name="Gunesch A.P."/>
            <person name="Birkelbach J."/>
            <person name="Nuebel U."/>
            <person name="Pietschmann T."/>
            <person name="Bach T."/>
            <person name="Mueller R."/>
        </authorList>
    </citation>
    <scope>NUCLEOTIDE SEQUENCE</scope>
    <source>
        <strain evidence="3">MSr11367</strain>
    </source>
</reference>
<organism evidence="3 4">
    <name type="scientific">Pendulispora rubella</name>
    <dbReference type="NCBI Taxonomy" id="2741070"/>
    <lineage>
        <taxon>Bacteria</taxon>
        <taxon>Pseudomonadati</taxon>
        <taxon>Myxococcota</taxon>
        <taxon>Myxococcia</taxon>
        <taxon>Myxococcales</taxon>
        <taxon>Sorangiineae</taxon>
        <taxon>Pendulisporaceae</taxon>
        <taxon>Pendulispora</taxon>
    </lineage>
</organism>
<name>A0ABZ2L9G4_9BACT</name>
<evidence type="ECO:0000259" key="2">
    <source>
        <dbReference type="Pfam" id="PF00498"/>
    </source>
</evidence>
<evidence type="ECO:0000313" key="3">
    <source>
        <dbReference type="EMBL" id="WXB07518.1"/>
    </source>
</evidence>
<keyword evidence="4" id="KW-1185">Reference proteome</keyword>
<dbReference type="InterPro" id="IPR008984">
    <property type="entry name" value="SMAD_FHA_dom_sf"/>
</dbReference>
<dbReference type="Gene3D" id="2.60.200.20">
    <property type="match status" value="2"/>
</dbReference>
<evidence type="ECO:0000256" key="1">
    <source>
        <dbReference type="SAM" id="MobiDB-lite"/>
    </source>
</evidence>
<gene>
    <name evidence="3" type="ORF">LVJ94_09760</name>
</gene>
<dbReference type="CDD" id="cd00060">
    <property type="entry name" value="FHA"/>
    <property type="match status" value="2"/>
</dbReference>
<feature type="domain" description="FHA" evidence="2">
    <location>
        <begin position="446"/>
        <end position="505"/>
    </location>
</feature>
<protein>
    <submittedName>
        <fullName evidence="3">FHA domain-containing protein</fullName>
    </submittedName>
</protein>
<dbReference type="InterPro" id="IPR000253">
    <property type="entry name" value="FHA_dom"/>
</dbReference>
<feature type="region of interest" description="Disordered" evidence="1">
    <location>
        <begin position="253"/>
        <end position="275"/>
    </location>
</feature>
<dbReference type="Proteomes" id="UP001374803">
    <property type="component" value="Chromosome"/>
</dbReference>
<sequence length="519" mass="56095">MSGRTSASKVAKWLVDRARVDDAIMVLCAYASTGPNDAEGQQLLAEALRLDPASPVARQAFERMEGIDGNHSLLEQAIVRFDGNAISQFERQMQPATFARAQVGFNNNVKYKGRVFHVQTEDSGLDKPHIITHLFADGGRIIKTHKRNYGEHVGREDNIALFVRTLMKGQHMEMLLMLREGRWDEVIEGRAMGGIDVLTEPPNVDVKRLTKRKTKDSAPGEMASASSAAMLKAEPIPSSLSMPAAAPAAAPSQPAVVEAPGSEPVIAPPDSETAPATVVDPTAAFAALGAGPASVAWGAANKSQEVLFHLLVQRSLVGGPDKYGVHEKEAIIGRDGSIQISDAFCHPKEAVFRFEDGRLWLEDFDGGNGAFLRIRSRVELTAGDEFIVGDQLFRVEKNPVADDEPDPDPTYFYSSPKWPSAFRVVQVFEGGAVGACAVARGGMVQIGSAIGDIVCPNDPLLSEQHCVLEEQAEVVVLTDLDSRTGVFVRLQGEGELLDGDEILVGRTRLLVDLSPWEAR</sequence>
<dbReference type="EMBL" id="CP089983">
    <property type="protein sequence ID" value="WXB07518.1"/>
    <property type="molecule type" value="Genomic_DNA"/>
</dbReference>
<dbReference type="RefSeq" id="WP_394837180.1">
    <property type="nucleotide sequence ID" value="NZ_CP089929.1"/>
</dbReference>
<dbReference type="SUPFAM" id="SSF49879">
    <property type="entry name" value="SMAD/FHA domain"/>
    <property type="match status" value="2"/>
</dbReference>